<dbReference type="InterPro" id="IPR002528">
    <property type="entry name" value="MATE_fam"/>
</dbReference>
<dbReference type="GO" id="GO:0006811">
    <property type="term" value="P:monoatomic ion transport"/>
    <property type="evidence" value="ECO:0007669"/>
    <property type="project" value="UniProtKB-KW"/>
</dbReference>
<gene>
    <name evidence="14" type="ORF">D3Z33_07940</name>
</gene>
<evidence type="ECO:0000256" key="13">
    <source>
        <dbReference type="SAM" id="Phobius"/>
    </source>
</evidence>
<dbReference type="EMBL" id="QXXA01000007">
    <property type="protein sequence ID" value="NBI06791.1"/>
    <property type="molecule type" value="Genomic_DNA"/>
</dbReference>
<feature type="transmembrane region" description="Helical" evidence="13">
    <location>
        <begin position="369"/>
        <end position="388"/>
    </location>
</feature>
<keyword evidence="10" id="KW-0406">Ion transport</keyword>
<dbReference type="Pfam" id="PF01554">
    <property type="entry name" value="MatE"/>
    <property type="match status" value="2"/>
</dbReference>
<evidence type="ECO:0000256" key="10">
    <source>
        <dbReference type="ARBA" id="ARBA00023065"/>
    </source>
</evidence>
<evidence type="ECO:0000313" key="15">
    <source>
        <dbReference type="Proteomes" id="UP000467132"/>
    </source>
</evidence>
<comment type="subcellular location">
    <subcellularLocation>
        <location evidence="2">Cell membrane</location>
        <topology evidence="2">Multi-pass membrane protein</topology>
    </subcellularLocation>
</comment>
<comment type="function">
    <text evidence="1">Multidrug efflux pump.</text>
</comment>
<evidence type="ECO:0000256" key="1">
    <source>
        <dbReference type="ARBA" id="ARBA00003408"/>
    </source>
</evidence>
<feature type="transmembrane region" description="Helical" evidence="13">
    <location>
        <begin position="423"/>
        <end position="442"/>
    </location>
</feature>
<feature type="transmembrane region" description="Helical" evidence="13">
    <location>
        <begin position="97"/>
        <end position="116"/>
    </location>
</feature>
<evidence type="ECO:0000313" key="14">
    <source>
        <dbReference type="EMBL" id="NBI06791.1"/>
    </source>
</evidence>
<evidence type="ECO:0000256" key="12">
    <source>
        <dbReference type="ARBA" id="ARBA00031636"/>
    </source>
</evidence>
<evidence type="ECO:0000256" key="3">
    <source>
        <dbReference type="ARBA" id="ARBA00010199"/>
    </source>
</evidence>
<evidence type="ECO:0000256" key="2">
    <source>
        <dbReference type="ARBA" id="ARBA00004651"/>
    </source>
</evidence>
<protein>
    <recommendedName>
        <fullName evidence="4">Probable multidrug resistance protein NorM</fullName>
    </recommendedName>
    <alternativeName>
        <fullName evidence="12">Multidrug-efflux transporter</fullName>
    </alternativeName>
</protein>
<dbReference type="OrthoDB" id="9811110at2"/>
<dbReference type="PANTHER" id="PTHR43298">
    <property type="entry name" value="MULTIDRUG RESISTANCE PROTEIN NORM-RELATED"/>
    <property type="match status" value="1"/>
</dbReference>
<feature type="transmembrane region" description="Helical" evidence="13">
    <location>
        <begin position="319"/>
        <end position="340"/>
    </location>
</feature>
<sequence length="456" mass="50447">MNENENRMGTEPIISLLFKLSVPSIISMAIQALYNVIDSIYIGNYDPKALTGLSIAFPIQMILIAIAVGTGIGTSSLISRELGRGNQRKASNAAEHVMLLSVIYGIILAILGALFARNIISIFTNNVEIIDYGTRYIRIILLGSAALFVPMISNNILRGEGNTLIPMISMLIGSLMNIVLDPFIIFGIGPFPEWGIEGAAIATVFSRFLSGIFIVLMIFKSDNEIKVNFKKFKFNFNIIKDVYKVGFPAMVMQFLASFMISGLNIIVGAYNETAIAALGIYFRLQSFVFMPVFGLNQGYMPIVGYNFGHNKPDRMKKTIKYGFIVSFVFTTLGFLLFQLFPTQLINLFVSNSNNNEELIEIGTKALKTISIAFPIIGPAIVGSTTFQAIGKGFPSLTLSFLRQIILLLPIAYILGKIGTLNTIWYSFPISELISSIILVFWLRKALNDTFEKMKTT</sequence>
<accession>A0A845QWY5</accession>
<dbReference type="Proteomes" id="UP000467132">
    <property type="component" value="Unassembled WGS sequence"/>
</dbReference>
<feature type="transmembrane region" description="Helical" evidence="13">
    <location>
        <begin position="400"/>
        <end position="417"/>
    </location>
</feature>
<keyword evidence="7" id="KW-1003">Cell membrane</keyword>
<evidence type="ECO:0000256" key="9">
    <source>
        <dbReference type="ARBA" id="ARBA00022989"/>
    </source>
</evidence>
<feature type="transmembrane region" description="Helical" evidence="13">
    <location>
        <begin position="200"/>
        <end position="221"/>
    </location>
</feature>
<evidence type="ECO:0000256" key="7">
    <source>
        <dbReference type="ARBA" id="ARBA00022475"/>
    </source>
</evidence>
<name>A0A845QWY5_9CLOT</name>
<proteinExistence type="inferred from homology"/>
<keyword evidence="5" id="KW-0813">Transport</keyword>
<evidence type="ECO:0000256" key="8">
    <source>
        <dbReference type="ARBA" id="ARBA00022692"/>
    </source>
</evidence>
<keyword evidence="8 13" id="KW-0812">Transmembrane</keyword>
<evidence type="ECO:0000256" key="5">
    <source>
        <dbReference type="ARBA" id="ARBA00022448"/>
    </source>
</evidence>
<dbReference type="GO" id="GO:0042910">
    <property type="term" value="F:xenobiotic transmembrane transporter activity"/>
    <property type="evidence" value="ECO:0007669"/>
    <property type="project" value="InterPro"/>
</dbReference>
<keyword evidence="15" id="KW-1185">Reference proteome</keyword>
<organism evidence="14 15">
    <name type="scientific">Senegalia massiliensis</name>
    <dbReference type="NCBI Taxonomy" id="1720316"/>
    <lineage>
        <taxon>Bacteria</taxon>
        <taxon>Bacillati</taxon>
        <taxon>Bacillota</taxon>
        <taxon>Clostridia</taxon>
        <taxon>Eubacteriales</taxon>
        <taxon>Clostridiaceae</taxon>
        <taxon>Senegalia</taxon>
    </lineage>
</organism>
<dbReference type="PANTHER" id="PTHR43298:SF2">
    <property type="entry name" value="FMN_FAD EXPORTER YEEO-RELATED"/>
    <property type="match status" value="1"/>
</dbReference>
<dbReference type="InterPro" id="IPR048279">
    <property type="entry name" value="MdtK-like"/>
</dbReference>
<feature type="transmembrane region" description="Helical" evidence="13">
    <location>
        <begin position="54"/>
        <end position="77"/>
    </location>
</feature>
<evidence type="ECO:0000256" key="6">
    <source>
        <dbReference type="ARBA" id="ARBA00022449"/>
    </source>
</evidence>
<feature type="transmembrane region" description="Helical" evidence="13">
    <location>
        <begin position="12"/>
        <end position="34"/>
    </location>
</feature>
<dbReference type="InterPro" id="IPR050222">
    <property type="entry name" value="MATE_MdtK"/>
</dbReference>
<keyword evidence="11 13" id="KW-0472">Membrane</keyword>
<keyword evidence="6" id="KW-0050">Antiport</keyword>
<feature type="transmembrane region" description="Helical" evidence="13">
    <location>
        <begin position="136"/>
        <end position="157"/>
    </location>
</feature>
<dbReference type="NCBIfam" id="TIGR00797">
    <property type="entry name" value="matE"/>
    <property type="match status" value="1"/>
</dbReference>
<feature type="transmembrane region" description="Helical" evidence="13">
    <location>
        <begin position="242"/>
        <end position="267"/>
    </location>
</feature>
<dbReference type="GO" id="GO:0015297">
    <property type="term" value="F:antiporter activity"/>
    <property type="evidence" value="ECO:0007669"/>
    <property type="project" value="UniProtKB-KW"/>
</dbReference>
<dbReference type="RefSeq" id="WP_160197260.1">
    <property type="nucleotide sequence ID" value="NZ_QXXA01000007.1"/>
</dbReference>
<comment type="caution">
    <text evidence="14">The sequence shown here is derived from an EMBL/GenBank/DDBJ whole genome shotgun (WGS) entry which is preliminary data.</text>
</comment>
<evidence type="ECO:0000256" key="11">
    <source>
        <dbReference type="ARBA" id="ARBA00023136"/>
    </source>
</evidence>
<feature type="transmembrane region" description="Helical" evidence="13">
    <location>
        <begin position="164"/>
        <end position="188"/>
    </location>
</feature>
<dbReference type="PIRSF" id="PIRSF006603">
    <property type="entry name" value="DinF"/>
    <property type="match status" value="1"/>
</dbReference>
<comment type="similarity">
    <text evidence="3">Belongs to the multi antimicrobial extrusion (MATE) (TC 2.A.66.1) family.</text>
</comment>
<dbReference type="GO" id="GO:0005886">
    <property type="term" value="C:plasma membrane"/>
    <property type="evidence" value="ECO:0007669"/>
    <property type="project" value="UniProtKB-SubCell"/>
</dbReference>
<dbReference type="AlphaFoldDB" id="A0A845QWY5"/>
<reference evidence="14 15" key="1">
    <citation type="submission" date="2018-08" db="EMBL/GenBank/DDBJ databases">
        <title>Murine metabolic-syndrome-specific gut microbial biobank.</title>
        <authorList>
            <person name="Liu C."/>
        </authorList>
    </citation>
    <scope>NUCLEOTIDE SEQUENCE [LARGE SCALE GENOMIC DNA]</scope>
    <source>
        <strain evidence="14 15">583</strain>
    </source>
</reference>
<feature type="transmembrane region" description="Helical" evidence="13">
    <location>
        <begin position="287"/>
        <end position="307"/>
    </location>
</feature>
<keyword evidence="9 13" id="KW-1133">Transmembrane helix</keyword>
<evidence type="ECO:0000256" key="4">
    <source>
        <dbReference type="ARBA" id="ARBA00020268"/>
    </source>
</evidence>